<name>A0ABT8GMR0_9BACL</name>
<reference evidence="3" key="1">
    <citation type="submission" date="2023-07" db="EMBL/GenBank/DDBJ databases">
        <title>Ureibacillus sp. isolated from freshwater well.</title>
        <authorList>
            <person name="Kirdat K."/>
            <person name="Bhatt A."/>
            <person name="Teware R."/>
            <person name="Bhavsar Y."/>
            <person name="Yadav A."/>
        </authorList>
    </citation>
    <scope>NUCLEOTIDE SEQUENCE</scope>
    <source>
        <strain evidence="3">BA0131</strain>
    </source>
</reference>
<dbReference type="Gene3D" id="3.40.50.1110">
    <property type="entry name" value="SGNH hydrolase"/>
    <property type="match status" value="1"/>
</dbReference>
<protein>
    <submittedName>
        <fullName evidence="3">GDSL-type esterase/lipase family protein</fullName>
    </submittedName>
</protein>
<dbReference type="InterPro" id="IPR036514">
    <property type="entry name" value="SGNH_hydro_sf"/>
</dbReference>
<evidence type="ECO:0000313" key="4">
    <source>
        <dbReference type="Proteomes" id="UP001172743"/>
    </source>
</evidence>
<dbReference type="SUPFAM" id="SSF52266">
    <property type="entry name" value="SGNH hydrolase"/>
    <property type="match status" value="1"/>
</dbReference>
<evidence type="ECO:0000259" key="2">
    <source>
        <dbReference type="Pfam" id="PF13472"/>
    </source>
</evidence>
<feature type="compositionally biased region" description="Basic and acidic residues" evidence="1">
    <location>
        <begin position="17"/>
        <end position="39"/>
    </location>
</feature>
<keyword evidence="4" id="KW-1185">Reference proteome</keyword>
<dbReference type="RefSeq" id="WP_301136831.1">
    <property type="nucleotide sequence ID" value="NZ_JAUHTQ010000002.1"/>
</dbReference>
<comment type="caution">
    <text evidence="3">The sequence shown here is derived from an EMBL/GenBank/DDBJ whole genome shotgun (WGS) entry which is preliminary data.</text>
</comment>
<dbReference type="Proteomes" id="UP001172743">
    <property type="component" value="Unassembled WGS sequence"/>
</dbReference>
<dbReference type="PANTHER" id="PTHR30383">
    <property type="entry name" value="THIOESTERASE 1/PROTEASE 1/LYSOPHOSPHOLIPASE L1"/>
    <property type="match status" value="1"/>
</dbReference>
<sequence>MNVMKEAEQEAVASKAEITKTEEKYNEEAKHPAEDTKEETIATAALQESVEEELSDEVELENPSNINADPSKLYYLALGDSLTKGVGDEEQKSGYTKRLVEKIEQWSDVKEVILDNRGKRGRRSDQLLRLIQKGHYDNEIKNAELITITIGGNDIMKVVKKDLFELKKKYFEDELITFEERYNLILEEIRLKNPEVPIVVIGLYNPFSIITDEITEFESIITEWNKTIHTTSKTYNNTCFVDIQDLFDENANLVYHTDFFHPNGYGYTIMTERILSMIKSCQIEDISKG</sequence>
<evidence type="ECO:0000313" key="3">
    <source>
        <dbReference type="EMBL" id="MDN4492681.1"/>
    </source>
</evidence>
<proteinExistence type="predicted"/>
<dbReference type="InterPro" id="IPR051532">
    <property type="entry name" value="Ester_Hydrolysis_Enzymes"/>
</dbReference>
<organism evidence="3 4">
    <name type="scientific">Ureibacillus aquaedulcis</name>
    <dbReference type="NCBI Taxonomy" id="3058421"/>
    <lineage>
        <taxon>Bacteria</taxon>
        <taxon>Bacillati</taxon>
        <taxon>Bacillota</taxon>
        <taxon>Bacilli</taxon>
        <taxon>Bacillales</taxon>
        <taxon>Caryophanaceae</taxon>
        <taxon>Ureibacillus</taxon>
    </lineage>
</organism>
<feature type="region of interest" description="Disordered" evidence="1">
    <location>
        <begin position="1"/>
        <end position="39"/>
    </location>
</feature>
<feature type="domain" description="SGNH hydrolase-type esterase" evidence="2">
    <location>
        <begin position="77"/>
        <end position="268"/>
    </location>
</feature>
<gene>
    <name evidence="3" type="ORF">QYB95_03940</name>
</gene>
<accession>A0ABT8GMR0</accession>
<dbReference type="Pfam" id="PF13472">
    <property type="entry name" value="Lipase_GDSL_2"/>
    <property type="match status" value="1"/>
</dbReference>
<dbReference type="EMBL" id="JAUHTQ010000002">
    <property type="protein sequence ID" value="MDN4492681.1"/>
    <property type="molecule type" value="Genomic_DNA"/>
</dbReference>
<dbReference type="PANTHER" id="PTHR30383:SF27">
    <property type="entry name" value="SPORE GERMINATION LIPASE LIPC"/>
    <property type="match status" value="1"/>
</dbReference>
<evidence type="ECO:0000256" key="1">
    <source>
        <dbReference type="SAM" id="MobiDB-lite"/>
    </source>
</evidence>
<dbReference type="InterPro" id="IPR013830">
    <property type="entry name" value="SGNH_hydro"/>
</dbReference>